<reference evidence="5" key="2">
    <citation type="submission" date="2013-10" db="EMBL/GenBank/DDBJ databases">
        <authorList>
            <person name="Aslett M."/>
        </authorList>
    </citation>
    <scope>NUCLEOTIDE SEQUENCE [LARGE SCALE GENOMIC DNA]</scope>
    <source>
        <strain evidence="5">Houghton</strain>
    </source>
</reference>
<dbReference type="GO" id="GO:0006623">
    <property type="term" value="P:protein targeting to vacuole"/>
    <property type="evidence" value="ECO:0007669"/>
    <property type="project" value="TreeGrafter"/>
</dbReference>
<feature type="transmembrane region" description="Helical" evidence="3">
    <location>
        <begin position="4884"/>
        <end position="4907"/>
    </location>
</feature>
<feature type="region of interest" description="Disordered" evidence="2">
    <location>
        <begin position="3254"/>
        <end position="3292"/>
    </location>
</feature>
<gene>
    <name evidence="5" type="ORF">EBH_0028220</name>
</gene>
<feature type="region of interest" description="Disordered" evidence="2">
    <location>
        <begin position="4277"/>
        <end position="4335"/>
    </location>
</feature>
<feature type="region of interest" description="Disordered" evidence="2">
    <location>
        <begin position="1728"/>
        <end position="1753"/>
    </location>
</feature>
<keyword evidence="3" id="KW-1133">Transmembrane helix</keyword>
<dbReference type="Proteomes" id="UP000030750">
    <property type="component" value="Unassembled WGS sequence"/>
</dbReference>
<feature type="transmembrane region" description="Helical" evidence="3">
    <location>
        <begin position="4927"/>
        <end position="4949"/>
    </location>
</feature>
<feature type="compositionally biased region" description="Polar residues" evidence="2">
    <location>
        <begin position="3220"/>
        <end position="3238"/>
    </location>
</feature>
<evidence type="ECO:0000256" key="2">
    <source>
        <dbReference type="SAM" id="MobiDB-lite"/>
    </source>
</evidence>
<evidence type="ECO:0000256" key="3">
    <source>
        <dbReference type="SAM" id="Phobius"/>
    </source>
</evidence>
<feature type="region of interest" description="Disordered" evidence="2">
    <location>
        <begin position="3217"/>
        <end position="3238"/>
    </location>
</feature>
<dbReference type="GO" id="GO:0045053">
    <property type="term" value="P:protein retention in Golgi apparatus"/>
    <property type="evidence" value="ECO:0007669"/>
    <property type="project" value="TreeGrafter"/>
</dbReference>
<feature type="region of interest" description="Disordered" evidence="2">
    <location>
        <begin position="675"/>
        <end position="699"/>
    </location>
</feature>
<feature type="region of interest" description="Disordered" evidence="2">
    <location>
        <begin position="2911"/>
        <end position="2932"/>
    </location>
</feature>
<feature type="region of interest" description="Disordered" evidence="2">
    <location>
        <begin position="4351"/>
        <end position="4395"/>
    </location>
</feature>
<feature type="domain" description="Vacuolar protein sorting-associated protein 13 VPS13 adaptor binding" evidence="4">
    <location>
        <begin position="3902"/>
        <end position="3997"/>
    </location>
</feature>
<dbReference type="InterPro" id="IPR026847">
    <property type="entry name" value="VPS13"/>
</dbReference>
<sequence length="5346" mass="585670">MLLHFRAAVGYPTFEEFLFQYAYTKGSTKLYGVLCGTIQRGGRASLFEDLEPSQLHASILGGSLVLRNLKLKADALAALSIPVDIAYGHIGRLEIKLNLLRLLTGPIVLKAEDVLVVGTTQPPSAWNVEREELLRDQQRNLTLLTDECLTYAREESGLPSVLQRAAYAIIQRIRLSVTRLEVRLEDTETAAGQHFAFGLRATRLYNVRCDSNWEAKGQPSTASPTSEKRSTSQPPASNGTSCQSWFEWLKSFGGWQANNEPSEDKIPEAFHLKTVMEDACLYLDAINNGNEQASWLPYSASYREAIIRDLQNYLVLNRHSSSAKQVTPWSIIRRPKQGEGQGIASVLPVSTLSEIVLARRRQSVAIPGSPLSRTDEKGPREAGIIDKEAANSKFQPPAPLRTPEATEVGPSYDADQQEKSYAVLRFSDLYCPEVLWQIANRTAPHHMYILKPVEVELRVRCVQRPTAPSTGSEKSFPRPSPATSYLRSTCDDACSGPELKEVESGVEARATADLEKEPLPALTVIIVSRNSLLQFTTFQVACIFRWLHYAIFLYQELVSGVYAECLELTPTEDEMAKYRSAWRRHLMSYAVTATNSGNPLNLRINAGQCTVPFTSPGCVEPRNWEDQKAVDEQLIQEFEAKYWPTVILPLRQLALQDLKQKVCCGQSGRMATSHQRYGVGGGAPASQGEQADRRMQRGDADTVERVIASSSNEILPESARELVEEMADEVSMASAAELQMIKCIQQMQPCRFSKSVQFAVQLYGLEVTLAAAYEAPACIRVKCNELYAHNAMYYDLRMQLVAACDGLQITDSLTPNLSHRRVLVSRSRAKSYTEAHRFAEPCKGLHRDTLTEGSISASWCASCGSKHIHGTPPLSPLQPVNSACILDWSTNCARQGGCPLEPSRKEHEDEMVVNQDVPAGGWIRFDKSFVPLEGIPDMRLYLQTYGSLLCTITPAAVANLVKALCDQPMHLVEGSSILEAASREVQDALHRNELFLAQLLVGEVDHPTIDVCVDVPVSHKLLVPFSHDTSQCRGVLFQSGVVSVDSRLKLSQQKPFATGPTCIRKEYDRYSIIITGACLQRVINCQQVECSPSACQKYSCSPLSGKTDAAKRCSAALTEIVSKEVCSQNISSSAGAKRRRWEQLHTNSAARRHKESLHGSTDNRLEVPGRPSNNESDEGSSRLGRSEFLVDGISEYIMWPAGLIANIDVCNNLHGLSDLPAFAIILQDQDFSGVSITLTDKDIVAFSGFLAQVQGILQIVAPLWNAPPVVDDDPDLESISSTSSATLPSTERKESCSTKSHLLESLTRTRKFQDRILRRRGAADFVRLHSSRTHRRTIRNAASGGLSDYSGKDTIESFPNAGKSSTLRRVAFYLHRSLHNSGVPPPSQSTTRKRATHMLLLSRMQQAGPSFPDDELSALDDRNSTNLLPTAANVPNGDEVMRENSVFEDVENKSDQCLALESEYSGAAADDMPESSEATQHTANQKVTNGLIGFDVKLGLSIFEFRLYKEKTTAALETITTGPAEHAGSSTGGRQRSLSNSVLLRCTVGNSSMRLNCPAHSTCTACVATVDEVCVSLGRLAPADAADPVPSEARGGRLDFPKGTSDIGSQHYQRNYFSHSNWSAESCAASGPAHTGRLAMDSDPSGSGPTVTPAHESWSVPLFHFMRPHSLSRIDAEEAAADVATALSEAASFNGQSSKMMLPSATVTALRRALASKQLRLTTRWMFPPLYPGTQQPGDYRTEKIQESPREVEEQCSKYKPAASGSACGASSTAYDTACGGTADSGGPQADVSSLLSRLDSHNKDAAEQEVLVEDLAGGRCFFIPACLHAAIAPRKSWQVLAKKVPAVCGEASICLKALIHSLEVRCIPLRITVDWGIISEHIGLAGEVASEASKAYVVAPRRSASGKPEVAAPPPTCPPCLHQRFSDVSSEADEYPAGHTDNGDTDAYSKWNGDSQDVVLFMQNGGKLPWRVRVSILVSHCDVVVPTSTPSPYPNFPLSPALCGEGQLLWEELTPSTPMRRAPRRRSLLEAPAVSRRVQPRSSLSSHHLEFSAKTLHGLDSNVGSFAASRYSGRNRGTDAERPSKGGAHDLLEAIVATAPPLYVFSFSVSTSFYSECHSLVHMDDADSCIADPGSSHELARRTPIGQTTLRLLANVDRLHAELLQGPGGSDKGSVHLTEVLRRLLGHTGPETAGRPPLGCCLRPIGFGAADVPLLTLLDAHRVTRSLSYNARNERSASTVQQLIGEQVLDAPFTSSPTQTRTFRSSVEASSKGRPSYQTPLIVQKHGIIDGCRCRVSATYRMAVECTCKSGKPPLRRNEQHASESMRGAYRQKTNYSKNDGEALVELEPLLVHMEPPVVVAGLSLLQLLQKLFLPSPPTASDLQKQTAEAQFGQKEADGSARMSGISGTAATTDLKRRRTSVNAEPYVEAGAQDIGQKRPHLTAASKGHQKYDQLPANASFVAASSLDGVGKVQSSFETAESSIASSVAENLPSFVDIPVNQGFYQCIGGSSPASRSKGSSLEYHSESRHRTTAALEETAEDNEEAENALAWFWNQLNALDAVLILKIRMECIQLESPSLHFTVEDLEVRCGLESVAGRFSLKRLPAEAVYPRAQRPSIRGQQVRQPNSKSPGKSSGSLKEVAKEQKEFTIGIKMMLSAEALHKERIALESILEPWYCSVDLRYTPGDLLMKTLLAYSPGEKDTMHFTERPTAFKRAMSVWASGTHAKDIKTRDGRQRSLLLHPKPEKKTKYMQSSSYYRGSEGDSAAAETRKGLATHNYYSWARDASNRSRKLQQLARTWGKYGTELCAEVYCSWLNVTAAPFLMDAVLDTANLIETAQRALQEQLNKQEHLRIALRSGASISPFQQSKAMMKHTGYPTRNVLIAAAQRNSGTHALPEGNSETEAAAIDAGPENKEEGLRPSSILSGADSTTGKAAQTYLENENVSAGPVHPTHPPAATRPHGAVGSFGEDVRGHPQNNVAMEEQPLPMLVNMTGLPLLVHVPSPERRSSDARGEESNSLILDHHLVTDGFGIMRRKAFATIPLVASNSSTASEGTKDDENECSNSFEGSASNVATNVSQFKTSPGTEAGTENTIGGWRSLCHGESFHLPLDDHGQTRKVIVRLQIAGSEFEIDDLSLDGSQVSVRELPIKLPTLLNSPLQRDARKKQRHELLRASARILVFPHPAVAVIDTPAEGSSSASSSCTVGGRWRCEAPKSPSIQSSPKENTDTINVPSSPVNVEYSEAESLVQDDIQDPTSHEHSDASSESTSRRTSSSDTSRGSETASVSPCCPLNIQENGGVVHIPLSWVLPRAVVAHRLGYLGLDRTHEGSFAEPRDSPGKLDPPLCTPKPDGTPVVNATDSKKQPWSSLFFWRHKNPTDQTNRGAAVMTVPLTNIKIHGKVSGTRAPRAASSDEVEAFPNFYKSVIEKWKDDMAVEPLYIIPSSCIASELRREEHDAHYERSSGCDSNPDTFAQQFMFQPKATGSRMTAESRRCLISLLSNKQPSPPDYDAQGMGAKGYYDLYSLVRSLGAKPLLEHATLQQIALETSHSIIAFDCRPQVLEFFYRSTPTTNANTDARGDPIISTLGHPTQLEVHCNEGSSVVSTAVAVTVYGQSRDLVSESDPLFFEVGLNAPVSLGNRLFEPLRVSAIPTNSTTVQRHPGGAAAPDHQDRLLPFARIAAGGDIDVQRASRGFVFELETTACGSEYRHIYESKPLLIDCHAPAPASAVDLTVCFVRSRILDSSGNRIQQHSALYRHLSRHQPTEFSVQAEVLGWVQQNASSSNGGPSDSASSCDLAGLTNIQRHMWCTCVRMVRIFAPFWLVNRQPEALAVSYCRRPIQYMPSFDWRLLGVPSQGKAYLALGIVPDDEAAHLFLQKDCISPALAEDIKAARSRRGPTAKLSPAFRVDIVGRPSTVSVQMQSSGEDNARGMATKSRHFGVHVALAPPPFSRSRIISIHSRFILKNCLPYDIWVKETNGNAPPLRLEPGYQCAFHPQALGPRGEALICITKTDPAVIKTLGKTDATATAQAVNLHPDGFARMHSLERVVWSSQLSIARSASFQIRLKTPVEPLLGPAAGGDQHTTRGVHGKGGRSISWEHHNIHIAIRSRESAAYAVVFSEPSASEYLLVNNTNHIIAFAQSGIRSKYIWEILDRGSQVDYAWTDPQRERKHLRFSFWDQNQKVVKACDIARVRLHRPLNLPNSKEKVYFVTDVCGSRRRVTVTLDAPSASMKNSLGARKVWKNLQHDLLKIHRKKVQPLLKRETKAFALARPHSQAGVRLSVSEGRKSTVPIGDRQLLGIGRERRRRETEKAPPDGSASQENAHQDPLPQRKMLRFQKRETLKLAFNMRSGSPACSGSSSSESSLSAEDTAANAEPNAPSGSGESQGAEGVNETLRRHRMTTFLSRRSVINASGSRTLRPNFKRKGNRLSYELSQRSRASSTSSEMNQVEEPSKGTSFLEIGFYGGILIQGFGISLVDPTPHELAFFCVSGIRFEVGRLHKASVHDIRFSIKSLQIDNGVPGAQHRTILRHATLEERVERHGESKLVFPGDGSMTVGASEGSLASVAKPLTAWDSLEESQGEKRSPFFRLQLGGQWRDEATLLDYVDVELTPIALHVEADTTSVLLRFLMQLVQNRTFFLLSLQEHNIQLVQDAAANKVNTPGYQQLRAFPQTTVRVEGSLKPLYIHELAIRPMLIIFSTRSQRVQSGHATAGQGNMVAIRQFEVLGDRMTDITNFPMKSRLLVQQCVFTNAEQLVTDIGSSYIQQCIWQLHKLVASIDVIGNPLRLITGVSSSLRLATAHHSDEDSNSEPKAWMAFHCASTLVLNFASEFFTSISNISGGLVKLLQLLGLTDVQGILSVWPETIRVPRIRLERPETVVEGIYAGCIGFVQLIGGSVLGLRQIYDQSAVESGAWRLCIGAAQRLAFVLASPAVAILVLIGAVAAGLSSTLRHKYVVEKVRPRRVFPPEMTVSQYRLHTARAMTLLEASTQKSLVPGMLQSGIISFPLPQTRSLRSRRQQHDAENNKNQVKDYLLVTSDFLVCLRDGKAQWVCRKEDIQECTVSMPAYVLGALLAQQDLFVRNRERPEAANTHDEGPHRTEDHERAAYEQGNLCVVHVKVANQLRLPETILHNFSAAYKAYLRHATARRSVVQAIRENFKVRFGTSEPSVTRSRRASEAQGPHQLNRTTGPDGSDGAPPFLQAVASSLSHAKSVPARSGPPPDQGADHQDRVECGNGGGLQEPQNKQQGFSLLGLLTSGRFCWKRKNPGNPGNNLHAQTQPRLWTWWDWLRFKREKPSEPEAVTFTVRAPDREVALQVFDALCSATECYFRARQQGGANAAKVA</sequence>
<evidence type="ECO:0000313" key="5">
    <source>
        <dbReference type="EMBL" id="CDJ49750.1"/>
    </source>
</evidence>
<feature type="region of interest" description="Disordered" evidence="2">
    <location>
        <begin position="4417"/>
        <end position="4456"/>
    </location>
</feature>
<feature type="compositionally biased region" description="Polar residues" evidence="2">
    <location>
        <begin position="218"/>
        <end position="240"/>
    </location>
</feature>
<dbReference type="OrthoDB" id="428159at2759"/>
<dbReference type="EMBL" id="HG711829">
    <property type="protein sequence ID" value="CDJ49750.1"/>
    <property type="molecule type" value="Genomic_DNA"/>
</dbReference>
<keyword evidence="3" id="KW-0812">Transmembrane</keyword>
<feature type="compositionally biased region" description="Basic and acidic residues" evidence="2">
    <location>
        <begin position="690"/>
        <end position="699"/>
    </location>
</feature>
<feature type="region of interest" description="Disordered" evidence="2">
    <location>
        <begin position="1275"/>
        <end position="1298"/>
    </location>
</feature>
<name>U6LPM7_9EIME</name>
<feature type="compositionally biased region" description="Low complexity" evidence="2">
    <location>
        <begin position="4353"/>
        <end position="4371"/>
    </location>
</feature>
<dbReference type="PANTHER" id="PTHR16166">
    <property type="entry name" value="VACUOLAR PROTEIN SORTING-ASSOCIATED PROTEIN VPS13"/>
    <property type="match status" value="1"/>
</dbReference>
<feature type="compositionally biased region" description="Low complexity" evidence="2">
    <location>
        <begin position="3267"/>
        <end position="3288"/>
    </location>
</feature>
<protein>
    <submittedName>
        <fullName evidence="5">AGAP005082-PA, related, related</fullName>
    </submittedName>
</protein>
<dbReference type="VEuPathDB" id="ToxoDB:EBH_0028220"/>
<organism evidence="5 6">
    <name type="scientific">Eimeria brunetti</name>
    <dbReference type="NCBI Taxonomy" id="51314"/>
    <lineage>
        <taxon>Eukaryota</taxon>
        <taxon>Sar</taxon>
        <taxon>Alveolata</taxon>
        <taxon>Apicomplexa</taxon>
        <taxon>Conoidasida</taxon>
        <taxon>Coccidia</taxon>
        <taxon>Eucoccidiorida</taxon>
        <taxon>Eimeriorina</taxon>
        <taxon>Eimeriidae</taxon>
        <taxon>Eimeria</taxon>
    </lineage>
</organism>
<evidence type="ECO:0000256" key="1">
    <source>
        <dbReference type="ARBA" id="ARBA00006545"/>
    </source>
</evidence>
<evidence type="ECO:0000259" key="4">
    <source>
        <dbReference type="Pfam" id="PF25036"/>
    </source>
</evidence>
<feature type="compositionally biased region" description="Low complexity" evidence="2">
    <location>
        <begin position="2628"/>
        <end position="2639"/>
    </location>
</feature>
<feature type="region of interest" description="Disordered" evidence="2">
    <location>
        <begin position="1137"/>
        <end position="1182"/>
    </location>
</feature>
<comment type="similarity">
    <text evidence="1">Belongs to the VPS13 family.</text>
</comment>
<proteinExistence type="inferred from homology"/>
<keyword evidence="6" id="KW-1185">Reference proteome</keyword>
<dbReference type="InterPro" id="IPR009543">
    <property type="entry name" value="VPS13_VAB"/>
</dbReference>
<feature type="region of interest" description="Disordered" evidence="2">
    <location>
        <begin position="215"/>
        <end position="240"/>
    </location>
</feature>
<dbReference type="Pfam" id="PF25036">
    <property type="entry name" value="VPS13_VAB"/>
    <property type="match status" value="1"/>
</dbReference>
<feature type="region of interest" description="Disordered" evidence="2">
    <location>
        <begin position="1585"/>
        <end position="1605"/>
    </location>
</feature>
<feature type="compositionally biased region" description="Low complexity" evidence="2">
    <location>
        <begin position="4437"/>
        <end position="4447"/>
    </location>
</feature>
<dbReference type="PANTHER" id="PTHR16166:SF93">
    <property type="entry name" value="INTERMEMBRANE LIPID TRANSFER PROTEIN VPS13"/>
    <property type="match status" value="1"/>
</dbReference>
<feature type="region of interest" description="Disordered" evidence="2">
    <location>
        <begin position="2616"/>
        <end position="2642"/>
    </location>
</feature>
<feature type="compositionally biased region" description="Low complexity" evidence="2">
    <location>
        <begin position="1278"/>
        <end position="1289"/>
    </location>
</feature>
<evidence type="ECO:0000313" key="6">
    <source>
        <dbReference type="Proteomes" id="UP000030750"/>
    </source>
</evidence>
<feature type="region of interest" description="Disordered" evidence="2">
    <location>
        <begin position="1633"/>
        <end position="1653"/>
    </location>
</feature>
<feature type="compositionally biased region" description="Basic and acidic residues" evidence="2">
    <location>
        <begin position="1740"/>
        <end position="1753"/>
    </location>
</feature>
<accession>U6LPM7</accession>
<keyword evidence="3" id="KW-0472">Membrane</keyword>
<feature type="region of interest" description="Disordered" evidence="2">
    <location>
        <begin position="5167"/>
        <end position="5247"/>
    </location>
</feature>
<reference evidence="5" key="1">
    <citation type="submission" date="2013-10" db="EMBL/GenBank/DDBJ databases">
        <title>Genomic analysis of the causative agents of coccidiosis in chickens.</title>
        <authorList>
            <person name="Reid A.J."/>
            <person name="Blake D."/>
            <person name="Billington K."/>
            <person name="Browne H."/>
            <person name="Dunn M."/>
            <person name="Hung S."/>
            <person name="Kawahara F."/>
            <person name="Miranda-Saavedra D."/>
            <person name="Mourier T."/>
            <person name="Nagra H."/>
            <person name="Otto T.D."/>
            <person name="Rawlings N."/>
            <person name="Sanchez A."/>
            <person name="Sanders M."/>
            <person name="Subramaniam C."/>
            <person name="Tay Y."/>
            <person name="Dear P."/>
            <person name="Doerig C."/>
            <person name="Gruber A."/>
            <person name="Parkinson J."/>
            <person name="Shirley M."/>
            <person name="Wan K.L."/>
            <person name="Berriman M."/>
            <person name="Tomley F."/>
            <person name="Pain A."/>
        </authorList>
    </citation>
    <scope>NUCLEOTIDE SEQUENCE [LARGE SCALE GENOMIC DNA]</scope>
    <source>
        <strain evidence="5">Houghton</strain>
    </source>
</reference>